<dbReference type="FunFam" id="2.130.10.10:FF:000592">
    <property type="entry name" value="UV-damaged DNA binding protein"/>
    <property type="match status" value="1"/>
</dbReference>
<dbReference type="Pfam" id="PF10433">
    <property type="entry name" value="Beta-prop_RSE1_1st"/>
    <property type="match status" value="1"/>
</dbReference>
<evidence type="ECO:0000259" key="9">
    <source>
        <dbReference type="PROSITE" id="PS50102"/>
    </source>
</evidence>
<protein>
    <recommendedName>
        <fullName evidence="3">DNA damage-binding protein 1</fullName>
    </recommendedName>
</protein>
<dbReference type="Gene3D" id="3.30.70.330">
    <property type="match status" value="2"/>
</dbReference>
<keyword evidence="4" id="KW-0507">mRNA processing</keyword>
<evidence type="ECO:0000256" key="3">
    <source>
        <dbReference type="ARBA" id="ARBA00014577"/>
    </source>
</evidence>
<dbReference type="PANTHER" id="PTHR10644">
    <property type="entry name" value="DNA REPAIR/RNA PROCESSING CPSF FAMILY"/>
    <property type="match status" value="1"/>
</dbReference>
<organism evidence="10 11">
    <name type="scientific">Aspergillus awamori</name>
    <name type="common">Black koji mold</name>
    <dbReference type="NCBI Taxonomy" id="105351"/>
    <lineage>
        <taxon>Eukaryota</taxon>
        <taxon>Fungi</taxon>
        <taxon>Dikarya</taxon>
        <taxon>Ascomycota</taxon>
        <taxon>Pezizomycotina</taxon>
        <taxon>Eurotiomycetes</taxon>
        <taxon>Eurotiomycetidae</taxon>
        <taxon>Eurotiales</taxon>
        <taxon>Aspergillaceae</taxon>
        <taxon>Aspergillus</taxon>
    </lineage>
</organism>
<dbReference type="SUPFAM" id="SSF54928">
    <property type="entry name" value="RNA-binding domain, RBD"/>
    <property type="match status" value="2"/>
</dbReference>
<keyword evidence="8" id="KW-1133">Transmembrane helix</keyword>
<dbReference type="InterPro" id="IPR000504">
    <property type="entry name" value="RRM_dom"/>
</dbReference>
<dbReference type="FunFam" id="2.130.10.10:FF:000629">
    <property type="entry name" value="UV-damaged DNA binding protein"/>
    <property type="match status" value="1"/>
</dbReference>
<dbReference type="GO" id="GO:0003723">
    <property type="term" value="F:RNA binding"/>
    <property type="evidence" value="ECO:0007669"/>
    <property type="project" value="UniProtKB-UniRule"/>
</dbReference>
<keyword evidence="11" id="KW-1185">Reference proteome</keyword>
<dbReference type="GO" id="GO:0006397">
    <property type="term" value="P:mRNA processing"/>
    <property type="evidence" value="ECO:0007669"/>
    <property type="project" value="UniProtKB-KW"/>
</dbReference>
<feature type="domain" description="RRM" evidence="9">
    <location>
        <begin position="1388"/>
        <end position="1472"/>
    </location>
</feature>
<dbReference type="FunFam" id="3.30.70.330:FF:000323">
    <property type="entry name" value="RNA binding protein MSSP-2"/>
    <property type="match status" value="1"/>
</dbReference>
<dbReference type="InterPro" id="IPR011047">
    <property type="entry name" value="Quinoprotein_ADH-like_sf"/>
</dbReference>
<dbReference type="Pfam" id="PF00076">
    <property type="entry name" value="RRM_1"/>
    <property type="match status" value="2"/>
</dbReference>
<evidence type="ECO:0000256" key="8">
    <source>
        <dbReference type="SAM" id="Phobius"/>
    </source>
</evidence>
<comment type="subcellular location">
    <subcellularLocation>
        <location evidence="1">Nucleus</location>
    </subcellularLocation>
</comment>
<reference evidence="10 11" key="1">
    <citation type="submission" date="2016-09" db="EMBL/GenBank/DDBJ databases">
        <title>Aspergillus awamori IFM 58123T.</title>
        <authorList>
            <person name="Kusuya Y."/>
            <person name="Shimizu M."/>
            <person name="Takahashi H."/>
            <person name="Yaguchi T."/>
        </authorList>
    </citation>
    <scope>NUCLEOTIDE SEQUENCE [LARGE SCALE GENOMIC DNA]</scope>
    <source>
        <strain evidence="10 11">IFM 58123</strain>
    </source>
</reference>
<gene>
    <name evidence="10" type="ORF">AAWM_05759</name>
</gene>
<dbReference type="InterPro" id="IPR004871">
    <property type="entry name" value="RSE1/DDB1/CPSF1_C"/>
</dbReference>
<feature type="region of interest" description="Disordered" evidence="7">
    <location>
        <begin position="1641"/>
        <end position="1721"/>
    </location>
</feature>
<keyword evidence="6" id="KW-0694">RNA-binding</keyword>
<comment type="similarity">
    <text evidence="2">Belongs to the DDB1 family.</text>
</comment>
<dbReference type="InterPro" id="IPR015943">
    <property type="entry name" value="WD40/YVTN_repeat-like_dom_sf"/>
</dbReference>
<name>A0A401KU95_ASPAW</name>
<feature type="domain" description="RRM" evidence="9">
    <location>
        <begin position="1476"/>
        <end position="1554"/>
    </location>
</feature>
<feature type="transmembrane region" description="Helical" evidence="8">
    <location>
        <begin position="28"/>
        <end position="50"/>
    </location>
</feature>
<dbReference type="InterPro" id="IPR012677">
    <property type="entry name" value="Nucleotide-bd_a/b_plait_sf"/>
</dbReference>
<dbReference type="SMART" id="SM00360">
    <property type="entry name" value="RRM"/>
    <property type="match status" value="2"/>
</dbReference>
<keyword evidence="8" id="KW-0812">Transmembrane</keyword>
<keyword evidence="5" id="KW-0539">Nucleus</keyword>
<evidence type="ECO:0000256" key="5">
    <source>
        <dbReference type="ARBA" id="ARBA00023242"/>
    </source>
</evidence>
<proteinExistence type="inferred from homology"/>
<evidence type="ECO:0000313" key="10">
    <source>
        <dbReference type="EMBL" id="GCB22874.1"/>
    </source>
</evidence>
<evidence type="ECO:0000256" key="7">
    <source>
        <dbReference type="SAM" id="MobiDB-lite"/>
    </source>
</evidence>
<dbReference type="Gene3D" id="2.130.10.10">
    <property type="entry name" value="YVTN repeat-like/Quinoprotein amine dehydrogenase"/>
    <property type="match status" value="3"/>
</dbReference>
<dbReference type="PROSITE" id="PS50102">
    <property type="entry name" value="RRM"/>
    <property type="match status" value="2"/>
</dbReference>
<dbReference type="GO" id="GO:0005634">
    <property type="term" value="C:nucleus"/>
    <property type="evidence" value="ECO:0007669"/>
    <property type="project" value="UniProtKB-SubCell"/>
</dbReference>
<sequence length="1721" mass="188376">MAYVVPIHRASSIRNALKLHFMNAEEETLVVALVDPLLLLCLLLILAIVVKANRLEIYSLTPEGLNLAASCSLFAKVTMLARLPAPANSPTDHLFVGTDRYTYCTLSWDGERNQIRTERNYVDISDPSSREAQTGNRCLIDPSGRFMTLEVYEGVIAVVPIVQLPSKKRGRQVAPPSGPDAPRVGELGEPTTARIDELFVRSSAFLHVQSGPPRLALLYEDNQKKVRLKVRALHYSAATASTGADAAFEESLDGFSQELDLGASHLIPVPAPLGGLLVLGETSIKYVDTDSNEIVSRPLDEATIFVAWEQVDSQRWLLADDYGRLFFLMLVLDSNNQVQSWKLDHLGNTARASVLIYLGGGVIFVGSHQGDSQVLRIGNGSLEVIQTLSNIAPILDFTIMDLGNRTSESQTHEFSSGQARIVTGSGAFDDGTLRSVRSGVGMEELGVLGEMELITDLFGLQLATKGGYLDTLLVTFVDETRVFQFNFDGEVEELDSFLGLSLSENTLLAMNLPGGRILQVTEQRVLIADIEGGMVTNEWTPPDNLVITSASANNDSIVLVSGGQLMTVLDINNDVRVISQKDFGADSQISGVTVPLSSAGVCIVGFPQLAKVSVLDLGRLSELHTTSLGPAGEAFPRSVLVADVLANSPSTLFISMADGSVITYSFDASNYSLTGMNRLILGSEQPTFKKLPRGDGLYNVFATCENPSLIYGSEGRIIYSAVNSEGASRVCHFNSEAYPGSIAVATRHDLKIALVDKERTTQIQTLPMGETARRVAYSPSEKAFGIGTIERKLKDGAEMVQSRFVLADEIMFRRLDAFDLRPEELVESVIRAEFSAGKDENGRDVFKDRFVVGTAYLDDENEESIRGRILVFEIDNGRKLTKVAELPVKGACRALAMLGEKIVAALVKTVVIYGVVNNDFGAMKLEKLASYRTSTAPVDVTVTGNVIAVADLMKSVCLVEYSEGENGMPDSLTEVARHFQTVWATGVSCIAKDTFLETDAEGNLIVLRRNLAGVEEDDKRRLEVTGEISLGEMVNRIRPVNIQQLASVTVTPRAFLGTVEGSIYLFAIINPEHQDFLMRLQATMAGKVESLGNIPFNEFRGFRSMVREAKEPYRFVDGELIERFLTCEPSLQEEIVDSVGMMNVDEEGSCYEQRPSIDVDPSSSGFFSSHIFTVFQSFVAYWPTPIFSSYFIIVSQLPRSARLSCWLKSGTMHTAVPDTAQAPDARGLSTLLGGLNIQGQRPGAKYNGLKSNMPLAVPSYNPLVLLPNGAIFGGLPYDQNPYLPPTGIYPGLASPCPVVPSPAGDFYHGATPNLEGPGLPNYGYNSFPQPAPACLPFQMMKTPTGYILQDLESLTQQDPPIPRAVPAMWTNPSELTLAKCLENREGITNVYIRGFLPETTDEMLHAYASRFGKIDRCKAIVDLDTGLCKGFGFVQYYNFESCENCIRGFFYLGYQASFAQKSRNSRLKDLEDKTSTNIYCTNIPIEWTEADLRHHFEPYHVISEKISRDEKTGVSKEVGFARFETREIAEKVLSEYHNATAKDGVKLLLRFADTKAQKMLKQQSNERRAYRAGEYNYSVEVVQGSTPSPSINRLQQTASHLSPNSQGSYVSPVGMGAAWTPATSISPSYLAKSQASNMKFNSWTSRNGPGGLENTPLYRGRRGVWTENTSGSSKANFATPTTSCVESRSERSSPRKEIKAGSLSPISSRREVIVTSPRSVV</sequence>
<dbReference type="Gene3D" id="1.10.150.910">
    <property type="match status" value="1"/>
</dbReference>
<dbReference type="EMBL" id="BDHI01000014">
    <property type="protein sequence ID" value="GCB22874.1"/>
    <property type="molecule type" value="Genomic_DNA"/>
</dbReference>
<evidence type="ECO:0000256" key="6">
    <source>
        <dbReference type="PROSITE-ProRule" id="PRU00176"/>
    </source>
</evidence>
<evidence type="ECO:0000256" key="2">
    <source>
        <dbReference type="ARBA" id="ARBA00007453"/>
    </source>
</evidence>
<comment type="caution">
    <text evidence="10">The sequence shown here is derived from an EMBL/GenBank/DDBJ whole genome shotgun (WGS) entry which is preliminary data.</text>
</comment>
<dbReference type="STRING" id="105351.A0A401KU95"/>
<feature type="compositionally biased region" description="Polar residues" evidence="7">
    <location>
        <begin position="1666"/>
        <end position="1685"/>
    </location>
</feature>
<dbReference type="Pfam" id="PF23726">
    <property type="entry name" value="Beta-prop_RSE1_2nd"/>
    <property type="match status" value="1"/>
</dbReference>
<evidence type="ECO:0000256" key="4">
    <source>
        <dbReference type="ARBA" id="ARBA00022664"/>
    </source>
</evidence>
<feature type="compositionally biased region" description="Basic and acidic residues" evidence="7">
    <location>
        <begin position="1687"/>
        <end position="1699"/>
    </location>
</feature>
<dbReference type="InterPro" id="IPR035979">
    <property type="entry name" value="RBD_domain_sf"/>
</dbReference>
<dbReference type="InterPro" id="IPR050358">
    <property type="entry name" value="RSE1/DDB1/CFT1"/>
</dbReference>
<dbReference type="FunFam" id="2.130.10.10:FF:000678">
    <property type="entry name" value="Putative UV-damaged DNA binding protein"/>
    <property type="match status" value="1"/>
</dbReference>
<evidence type="ECO:0000313" key="11">
    <source>
        <dbReference type="Proteomes" id="UP000286921"/>
    </source>
</evidence>
<dbReference type="FunFam" id="3.30.70.330:FF:000457">
    <property type="entry name" value="RNA binding protein MSSP-2"/>
    <property type="match status" value="1"/>
</dbReference>
<feature type="region of interest" description="Disordered" evidence="7">
    <location>
        <begin position="168"/>
        <end position="188"/>
    </location>
</feature>
<evidence type="ECO:0000256" key="1">
    <source>
        <dbReference type="ARBA" id="ARBA00004123"/>
    </source>
</evidence>
<dbReference type="InterPro" id="IPR058543">
    <property type="entry name" value="Beta-prop_RSE1/DDB1/CPSF1_2nd"/>
</dbReference>
<feature type="region of interest" description="Disordered" evidence="7">
    <location>
        <begin position="1586"/>
        <end position="1605"/>
    </location>
</feature>
<dbReference type="Pfam" id="PF03178">
    <property type="entry name" value="CPSF_A"/>
    <property type="match status" value="1"/>
</dbReference>
<accession>A0A401KU95</accession>
<dbReference type="InterPro" id="IPR018846">
    <property type="entry name" value="Beta-prop_RSE1/DDB1/CPSF1_1st"/>
</dbReference>
<dbReference type="Proteomes" id="UP000286921">
    <property type="component" value="Unassembled WGS sequence"/>
</dbReference>
<keyword evidence="8" id="KW-0472">Membrane</keyword>
<dbReference type="SUPFAM" id="SSF50998">
    <property type="entry name" value="Quinoprotein alcohol dehydrogenase-like"/>
    <property type="match status" value="1"/>
</dbReference>